<dbReference type="PRINTS" id="PR00455">
    <property type="entry name" value="HTHTETR"/>
</dbReference>
<evidence type="ECO:0000313" key="6">
    <source>
        <dbReference type="EMBL" id="MAH64315.1"/>
    </source>
</evidence>
<dbReference type="GO" id="GO:0003677">
    <property type="term" value="F:DNA binding"/>
    <property type="evidence" value="ECO:0007669"/>
    <property type="project" value="UniProtKB-UniRule"/>
</dbReference>
<keyword evidence="1" id="KW-0805">Transcription regulation</keyword>
<feature type="domain" description="HTH tetR-type" evidence="5">
    <location>
        <begin position="2"/>
        <end position="62"/>
    </location>
</feature>
<keyword evidence="3" id="KW-0804">Transcription</keyword>
<dbReference type="InterPro" id="IPR036271">
    <property type="entry name" value="Tet_transcr_reg_TetR-rel_C_sf"/>
</dbReference>
<proteinExistence type="predicted"/>
<organism evidence="6 7">
    <name type="scientific">SAR324 cluster bacterium</name>
    <dbReference type="NCBI Taxonomy" id="2024889"/>
    <lineage>
        <taxon>Bacteria</taxon>
        <taxon>Deltaproteobacteria</taxon>
        <taxon>SAR324 cluster</taxon>
    </lineage>
</organism>
<keyword evidence="2 4" id="KW-0238">DNA-binding</keyword>
<evidence type="ECO:0000256" key="3">
    <source>
        <dbReference type="ARBA" id="ARBA00023163"/>
    </source>
</evidence>
<evidence type="ECO:0000256" key="4">
    <source>
        <dbReference type="PROSITE-ProRule" id="PRU00335"/>
    </source>
</evidence>
<dbReference type="InterPro" id="IPR001647">
    <property type="entry name" value="HTH_TetR"/>
</dbReference>
<evidence type="ECO:0000256" key="1">
    <source>
        <dbReference type="ARBA" id="ARBA00023015"/>
    </source>
</evidence>
<reference evidence="7" key="1">
    <citation type="submission" date="2017-09" db="EMBL/GenBank/DDBJ databases">
        <title>The Reconstruction of 2,631 Draft Metagenome-Assembled Genomes from the Global Oceans.</title>
        <authorList>
            <person name="Tully B.J."/>
            <person name="Graham E.D."/>
            <person name="Heidelberg J.F."/>
        </authorList>
    </citation>
    <scope>NUCLEOTIDE SEQUENCE [LARGE SCALE GENOMIC DNA]</scope>
</reference>
<dbReference type="PANTHER" id="PTHR47506:SF1">
    <property type="entry name" value="HTH-TYPE TRANSCRIPTIONAL REGULATOR YJDC"/>
    <property type="match status" value="1"/>
</dbReference>
<dbReference type="Proteomes" id="UP000226525">
    <property type="component" value="Unassembled WGS sequence"/>
</dbReference>
<dbReference type="InterPro" id="IPR009057">
    <property type="entry name" value="Homeodomain-like_sf"/>
</dbReference>
<dbReference type="SUPFAM" id="SSF48498">
    <property type="entry name" value="Tetracyclin repressor-like, C-terminal domain"/>
    <property type="match status" value="1"/>
</dbReference>
<dbReference type="AlphaFoldDB" id="A0A2D6YMI9"/>
<evidence type="ECO:0000256" key="2">
    <source>
        <dbReference type="ARBA" id="ARBA00023125"/>
    </source>
</evidence>
<comment type="caution">
    <text evidence="6">The sequence shown here is derived from an EMBL/GenBank/DDBJ whole genome shotgun (WGS) entry which is preliminary data.</text>
</comment>
<dbReference type="Gene3D" id="1.10.357.10">
    <property type="entry name" value="Tetracycline Repressor, domain 2"/>
    <property type="match status" value="1"/>
</dbReference>
<gene>
    <name evidence="6" type="ORF">CMN54_12895</name>
</gene>
<dbReference type="EMBL" id="NZEX01000153">
    <property type="protein sequence ID" value="MAH64315.1"/>
    <property type="molecule type" value="Genomic_DNA"/>
</dbReference>
<dbReference type="Pfam" id="PF00440">
    <property type="entry name" value="TetR_N"/>
    <property type="match status" value="1"/>
</dbReference>
<dbReference type="SUPFAM" id="SSF46689">
    <property type="entry name" value="Homeodomain-like"/>
    <property type="match status" value="1"/>
</dbReference>
<dbReference type="PANTHER" id="PTHR47506">
    <property type="entry name" value="TRANSCRIPTIONAL REGULATORY PROTEIN"/>
    <property type="match status" value="1"/>
</dbReference>
<accession>A0A2D6YMI9</accession>
<feature type="DNA-binding region" description="H-T-H motif" evidence="4">
    <location>
        <begin position="25"/>
        <end position="44"/>
    </location>
</feature>
<sequence length="190" mass="21666">MRERQSEILTLAGEMIQTKGYDSFSYNDLSLRLGIRKASIHHHFPKKQELGLAYLKYRFEAVKDIENQLRNSRMNPPQKLQAFLDLGVQAIEEKKICPVSSFQADRWNINEEMNKVLTKIEETELSVLTSILKDGQSSEEFFFIGEANDQANLILSSMKGAILYAQGQGLEFFQSTMKQIVTNLKGSPNV</sequence>
<protein>
    <recommendedName>
        <fullName evidence="5">HTH tetR-type domain-containing protein</fullName>
    </recommendedName>
</protein>
<dbReference type="PROSITE" id="PS50977">
    <property type="entry name" value="HTH_TETR_2"/>
    <property type="match status" value="1"/>
</dbReference>
<evidence type="ECO:0000313" key="7">
    <source>
        <dbReference type="Proteomes" id="UP000226525"/>
    </source>
</evidence>
<name>A0A2D6YMI9_9DELT</name>
<evidence type="ECO:0000259" key="5">
    <source>
        <dbReference type="PROSITE" id="PS50977"/>
    </source>
</evidence>